<protein>
    <submittedName>
        <fullName evidence="1">Uncharacterized protein</fullName>
    </submittedName>
</protein>
<evidence type="ECO:0000313" key="1">
    <source>
        <dbReference type="EMBL" id="VVE25214.1"/>
    </source>
</evidence>
<dbReference type="AlphaFoldDB" id="A0A5E4WNP1"/>
<dbReference type="Proteomes" id="UP000396788">
    <property type="component" value="Unassembled WGS sequence"/>
</dbReference>
<proteinExistence type="predicted"/>
<organism evidence="1 2">
    <name type="scientific">Pandoraea cepalis</name>
    <dbReference type="NCBI Taxonomy" id="2508294"/>
    <lineage>
        <taxon>Bacteria</taxon>
        <taxon>Pseudomonadati</taxon>
        <taxon>Pseudomonadota</taxon>
        <taxon>Betaproteobacteria</taxon>
        <taxon>Burkholderiales</taxon>
        <taxon>Burkholderiaceae</taxon>
        <taxon>Pandoraea</taxon>
    </lineage>
</organism>
<accession>A0A5E4WNP1</accession>
<dbReference type="RefSeq" id="WP_150609907.1">
    <property type="nucleotide sequence ID" value="NZ_CABPRY010000008.1"/>
</dbReference>
<name>A0A5E4WNP1_9BURK</name>
<sequence>MDVNAYRFRGHAAGSAASPTAARPTRAELLPEAGPLGTFGAVTGHDGSGAPLPPIGPYDFSAARRVHDALPAAGPGTAVRLSFDADAQAPQYVVTAFPSPGHATRTWLASRLFGALGLATPTAMLVRGCSLAFDGTQAPERIYLATTYLPVYRPLGEWLEGEAAWRAIEGADGAQLLQRARGCDGAVGTRARDGALEAGRQMAQVLAQSGGAPIDALAGAAAQSYAEAARRRHEMRGVLCGCLPDVYQCALARQYVAALWLGNRDLCRDVMENVGVWRDQNDLPYMMTVDFRTCLDAGFQGTLVDLTPFRGGEPFTAFIRRLTGVSQAADSKTVLDELKNPTGARALAAEMAFRLGRISADDIVPWVDVAHDVVCAASRAAEAAEATPAAEARGGFVNQLLDRRDRLVTLLGGAWAAQAWTQLYPTRARAIEAHQAPFLLPAATARDRP</sequence>
<gene>
    <name evidence="1" type="ORF">PCE31107_03362</name>
</gene>
<evidence type="ECO:0000313" key="2">
    <source>
        <dbReference type="Proteomes" id="UP000396788"/>
    </source>
</evidence>
<reference evidence="1 2" key="1">
    <citation type="submission" date="2019-08" db="EMBL/GenBank/DDBJ databases">
        <authorList>
            <person name="Peeters C."/>
        </authorList>
    </citation>
    <scope>NUCLEOTIDE SEQUENCE [LARGE SCALE GENOMIC DNA]</scope>
    <source>
        <strain evidence="1 2">LMG 31107</strain>
    </source>
</reference>
<dbReference type="EMBL" id="CABPRY010000008">
    <property type="protein sequence ID" value="VVE25214.1"/>
    <property type="molecule type" value="Genomic_DNA"/>
</dbReference>